<dbReference type="InterPro" id="IPR018289">
    <property type="entry name" value="MULE_transposase_dom"/>
</dbReference>
<dbReference type="AlphaFoldDB" id="A0AAW2L8U8"/>
<accession>A0AAW2L8U8</accession>
<sequence length="143" mass="16853">YGGHLLVAVGRDENDNMFPIAMEVVQVENRDTWGWFVGELLDDIGGMGTNKWSFISDRQKGLVEAFKDLVPESEHRFCLRHMYENFKMKFKSVELKEYFWKATSTANKREFEGFMKKIEELDPKIKVEVETTSEWLRKISPQH</sequence>
<dbReference type="PANTHER" id="PTHR31973">
    <property type="entry name" value="POLYPROTEIN, PUTATIVE-RELATED"/>
    <property type="match status" value="1"/>
</dbReference>
<proteinExistence type="predicted"/>
<reference evidence="2" key="1">
    <citation type="submission" date="2020-06" db="EMBL/GenBank/DDBJ databases">
        <authorList>
            <person name="Li T."/>
            <person name="Hu X."/>
            <person name="Zhang T."/>
            <person name="Song X."/>
            <person name="Zhang H."/>
            <person name="Dai N."/>
            <person name="Sheng W."/>
            <person name="Hou X."/>
            <person name="Wei L."/>
        </authorList>
    </citation>
    <scope>NUCLEOTIDE SEQUENCE</scope>
    <source>
        <strain evidence="2">G02</strain>
        <tissue evidence="2">Leaf</tissue>
    </source>
</reference>
<reference evidence="2" key="2">
    <citation type="journal article" date="2024" name="Plant">
        <title>Genomic evolution and insights into agronomic trait innovations of Sesamum species.</title>
        <authorList>
            <person name="Miao H."/>
            <person name="Wang L."/>
            <person name="Qu L."/>
            <person name="Liu H."/>
            <person name="Sun Y."/>
            <person name="Le M."/>
            <person name="Wang Q."/>
            <person name="Wei S."/>
            <person name="Zheng Y."/>
            <person name="Lin W."/>
            <person name="Duan Y."/>
            <person name="Cao H."/>
            <person name="Xiong S."/>
            <person name="Wang X."/>
            <person name="Wei L."/>
            <person name="Li C."/>
            <person name="Ma Q."/>
            <person name="Ju M."/>
            <person name="Zhao R."/>
            <person name="Li G."/>
            <person name="Mu C."/>
            <person name="Tian Q."/>
            <person name="Mei H."/>
            <person name="Zhang T."/>
            <person name="Gao T."/>
            <person name="Zhang H."/>
        </authorList>
    </citation>
    <scope>NUCLEOTIDE SEQUENCE</scope>
    <source>
        <strain evidence="2">G02</strain>
    </source>
</reference>
<name>A0AAW2L8U8_SESRA</name>
<dbReference type="EMBL" id="JACGWJ010000025">
    <property type="protein sequence ID" value="KAL0315469.1"/>
    <property type="molecule type" value="Genomic_DNA"/>
</dbReference>
<feature type="non-terminal residue" evidence="2">
    <location>
        <position position="1"/>
    </location>
</feature>
<feature type="domain" description="MULE transposase" evidence="1">
    <location>
        <begin position="2"/>
        <end position="85"/>
    </location>
</feature>
<organism evidence="2">
    <name type="scientific">Sesamum radiatum</name>
    <name type="common">Black benniseed</name>
    <dbReference type="NCBI Taxonomy" id="300843"/>
    <lineage>
        <taxon>Eukaryota</taxon>
        <taxon>Viridiplantae</taxon>
        <taxon>Streptophyta</taxon>
        <taxon>Embryophyta</taxon>
        <taxon>Tracheophyta</taxon>
        <taxon>Spermatophyta</taxon>
        <taxon>Magnoliopsida</taxon>
        <taxon>eudicotyledons</taxon>
        <taxon>Gunneridae</taxon>
        <taxon>Pentapetalae</taxon>
        <taxon>asterids</taxon>
        <taxon>lamiids</taxon>
        <taxon>Lamiales</taxon>
        <taxon>Pedaliaceae</taxon>
        <taxon>Sesamum</taxon>
    </lineage>
</organism>
<protein>
    <recommendedName>
        <fullName evidence="1">MULE transposase domain-containing protein</fullName>
    </recommendedName>
</protein>
<gene>
    <name evidence="2" type="ORF">Sradi_5425100</name>
</gene>
<dbReference type="Pfam" id="PF10551">
    <property type="entry name" value="MULE"/>
    <property type="match status" value="1"/>
</dbReference>
<comment type="caution">
    <text evidence="2">The sequence shown here is derived from an EMBL/GenBank/DDBJ whole genome shotgun (WGS) entry which is preliminary data.</text>
</comment>
<evidence type="ECO:0000313" key="2">
    <source>
        <dbReference type="EMBL" id="KAL0315469.1"/>
    </source>
</evidence>
<evidence type="ECO:0000259" key="1">
    <source>
        <dbReference type="Pfam" id="PF10551"/>
    </source>
</evidence>
<dbReference type="PANTHER" id="PTHR31973:SF187">
    <property type="entry name" value="MUTATOR TRANSPOSASE MUDRA PROTEIN"/>
    <property type="match status" value="1"/>
</dbReference>